<organism evidence="2 3">
    <name type="scientific">Penaeus vannamei</name>
    <name type="common">Whiteleg shrimp</name>
    <name type="synonym">Litopenaeus vannamei</name>
    <dbReference type="NCBI Taxonomy" id="6689"/>
    <lineage>
        <taxon>Eukaryota</taxon>
        <taxon>Metazoa</taxon>
        <taxon>Ecdysozoa</taxon>
        <taxon>Arthropoda</taxon>
        <taxon>Crustacea</taxon>
        <taxon>Multicrustacea</taxon>
        <taxon>Malacostraca</taxon>
        <taxon>Eumalacostraca</taxon>
        <taxon>Eucarida</taxon>
        <taxon>Decapoda</taxon>
        <taxon>Dendrobranchiata</taxon>
        <taxon>Penaeoidea</taxon>
        <taxon>Penaeidae</taxon>
        <taxon>Penaeus</taxon>
    </lineage>
</organism>
<dbReference type="EMBL" id="QCYY01001387">
    <property type="protein sequence ID" value="ROT78402.1"/>
    <property type="molecule type" value="Genomic_DNA"/>
</dbReference>
<gene>
    <name evidence="2" type="ORF">C7M84_002880</name>
</gene>
<name>A0A423TPQ4_PENVA</name>
<comment type="caution">
    <text evidence="2">The sequence shown here is derived from an EMBL/GenBank/DDBJ whole genome shotgun (WGS) entry which is preliminary data.</text>
</comment>
<proteinExistence type="predicted"/>
<accession>A0A423TPQ4</accession>
<reference evidence="2 3" key="2">
    <citation type="submission" date="2019-01" db="EMBL/GenBank/DDBJ databases">
        <title>The decoding of complex shrimp genome reveals the adaptation for benthos swimmer, frequently molting mechanism and breeding impact on genome.</title>
        <authorList>
            <person name="Sun Y."/>
            <person name="Gao Y."/>
            <person name="Yu Y."/>
        </authorList>
    </citation>
    <scope>NUCLEOTIDE SEQUENCE [LARGE SCALE GENOMIC DNA]</scope>
    <source>
        <tissue evidence="2">Muscle</tissue>
    </source>
</reference>
<reference evidence="2 3" key="1">
    <citation type="submission" date="2018-04" db="EMBL/GenBank/DDBJ databases">
        <authorList>
            <person name="Zhang X."/>
            <person name="Yuan J."/>
            <person name="Li F."/>
            <person name="Xiang J."/>
        </authorList>
    </citation>
    <scope>NUCLEOTIDE SEQUENCE [LARGE SCALE GENOMIC DNA]</scope>
    <source>
        <tissue evidence="2">Muscle</tissue>
    </source>
</reference>
<keyword evidence="3" id="KW-1185">Reference proteome</keyword>
<evidence type="ECO:0000313" key="3">
    <source>
        <dbReference type="Proteomes" id="UP000283509"/>
    </source>
</evidence>
<evidence type="ECO:0000256" key="1">
    <source>
        <dbReference type="SAM" id="MobiDB-lite"/>
    </source>
</evidence>
<feature type="region of interest" description="Disordered" evidence="1">
    <location>
        <begin position="1"/>
        <end position="35"/>
    </location>
</feature>
<sequence>MCLQPFSSTESVTWPMKRPRSQPTNQERGGGDVTRHLERDWSSSMRIQEWILLLTGHGSSSLRLMTAIRKMKRKRTKLWPFGTPRVVTMAKPHSKRPELFSNL</sequence>
<dbReference type="Proteomes" id="UP000283509">
    <property type="component" value="Unassembled WGS sequence"/>
</dbReference>
<evidence type="ECO:0000313" key="2">
    <source>
        <dbReference type="EMBL" id="ROT78402.1"/>
    </source>
</evidence>
<dbReference type="AlphaFoldDB" id="A0A423TPQ4"/>
<feature type="compositionally biased region" description="Polar residues" evidence="1">
    <location>
        <begin position="1"/>
        <end position="12"/>
    </location>
</feature>
<protein>
    <submittedName>
        <fullName evidence="2">Uncharacterized protein</fullName>
    </submittedName>
</protein>